<accession>A0A921YPW3</accession>
<sequence>MEWRFYGPLLLAVVMFLLVGTIIERRIEIAIRRIMEQRRVMLQEAEHANHDVTNATTMTSSQRNVAACRTQSSPTVNNQQKVLKT</sequence>
<organism evidence="3 4">
    <name type="scientific">Manduca sexta</name>
    <name type="common">Tobacco hawkmoth</name>
    <name type="synonym">Tobacco hornworm</name>
    <dbReference type="NCBI Taxonomy" id="7130"/>
    <lineage>
        <taxon>Eukaryota</taxon>
        <taxon>Metazoa</taxon>
        <taxon>Ecdysozoa</taxon>
        <taxon>Arthropoda</taxon>
        <taxon>Hexapoda</taxon>
        <taxon>Insecta</taxon>
        <taxon>Pterygota</taxon>
        <taxon>Neoptera</taxon>
        <taxon>Endopterygota</taxon>
        <taxon>Lepidoptera</taxon>
        <taxon>Glossata</taxon>
        <taxon>Ditrysia</taxon>
        <taxon>Bombycoidea</taxon>
        <taxon>Sphingidae</taxon>
        <taxon>Sphinginae</taxon>
        <taxon>Sphingini</taxon>
        <taxon>Manduca</taxon>
    </lineage>
</organism>
<keyword evidence="4" id="KW-1185">Reference proteome</keyword>
<gene>
    <name evidence="3" type="ORF">O3G_MSEX002416</name>
</gene>
<feature type="region of interest" description="Disordered" evidence="1">
    <location>
        <begin position="51"/>
        <end position="85"/>
    </location>
</feature>
<keyword evidence="2" id="KW-0812">Transmembrane</keyword>
<keyword evidence="2" id="KW-0472">Membrane</keyword>
<proteinExistence type="predicted"/>
<feature type="transmembrane region" description="Helical" evidence="2">
    <location>
        <begin position="6"/>
        <end position="23"/>
    </location>
</feature>
<dbReference type="EMBL" id="JH668294">
    <property type="protein sequence ID" value="KAG6442532.1"/>
    <property type="molecule type" value="Genomic_DNA"/>
</dbReference>
<evidence type="ECO:0000256" key="1">
    <source>
        <dbReference type="SAM" id="MobiDB-lite"/>
    </source>
</evidence>
<reference evidence="3" key="1">
    <citation type="journal article" date="2016" name="Insect Biochem. Mol. Biol.">
        <title>Multifaceted biological insights from a draft genome sequence of the tobacco hornworm moth, Manduca sexta.</title>
        <authorList>
            <person name="Kanost M.R."/>
            <person name="Arrese E.L."/>
            <person name="Cao X."/>
            <person name="Chen Y.R."/>
            <person name="Chellapilla S."/>
            <person name="Goldsmith M.R."/>
            <person name="Grosse-Wilde E."/>
            <person name="Heckel D.G."/>
            <person name="Herndon N."/>
            <person name="Jiang H."/>
            <person name="Papanicolaou A."/>
            <person name="Qu J."/>
            <person name="Soulages J.L."/>
            <person name="Vogel H."/>
            <person name="Walters J."/>
            <person name="Waterhouse R.M."/>
            <person name="Ahn S.J."/>
            <person name="Almeida F.C."/>
            <person name="An C."/>
            <person name="Aqrawi P."/>
            <person name="Bretschneider A."/>
            <person name="Bryant W.B."/>
            <person name="Bucks S."/>
            <person name="Chao H."/>
            <person name="Chevignon G."/>
            <person name="Christen J.M."/>
            <person name="Clarke D.F."/>
            <person name="Dittmer N.T."/>
            <person name="Ferguson L.C.F."/>
            <person name="Garavelou S."/>
            <person name="Gordon K.H.J."/>
            <person name="Gunaratna R.T."/>
            <person name="Han Y."/>
            <person name="Hauser F."/>
            <person name="He Y."/>
            <person name="Heidel-Fischer H."/>
            <person name="Hirsh A."/>
            <person name="Hu Y."/>
            <person name="Jiang H."/>
            <person name="Kalra D."/>
            <person name="Klinner C."/>
            <person name="Konig C."/>
            <person name="Kovar C."/>
            <person name="Kroll A.R."/>
            <person name="Kuwar S.S."/>
            <person name="Lee S.L."/>
            <person name="Lehman R."/>
            <person name="Li K."/>
            <person name="Li Z."/>
            <person name="Liang H."/>
            <person name="Lovelace S."/>
            <person name="Lu Z."/>
            <person name="Mansfield J.H."/>
            <person name="McCulloch K.J."/>
            <person name="Mathew T."/>
            <person name="Morton B."/>
            <person name="Muzny D.M."/>
            <person name="Neunemann D."/>
            <person name="Ongeri F."/>
            <person name="Pauchet Y."/>
            <person name="Pu L.L."/>
            <person name="Pyrousis I."/>
            <person name="Rao X.J."/>
            <person name="Redding A."/>
            <person name="Roesel C."/>
            <person name="Sanchez-Gracia A."/>
            <person name="Schaack S."/>
            <person name="Shukla A."/>
            <person name="Tetreau G."/>
            <person name="Wang Y."/>
            <person name="Xiong G.H."/>
            <person name="Traut W."/>
            <person name="Walsh T.K."/>
            <person name="Worley K.C."/>
            <person name="Wu D."/>
            <person name="Wu W."/>
            <person name="Wu Y.Q."/>
            <person name="Zhang X."/>
            <person name="Zou Z."/>
            <person name="Zucker H."/>
            <person name="Briscoe A.D."/>
            <person name="Burmester T."/>
            <person name="Clem R.J."/>
            <person name="Feyereisen R."/>
            <person name="Grimmelikhuijzen C.J.P."/>
            <person name="Hamodrakas S.J."/>
            <person name="Hansson B.S."/>
            <person name="Huguet E."/>
            <person name="Jermiin L.S."/>
            <person name="Lan Q."/>
            <person name="Lehman H.K."/>
            <person name="Lorenzen M."/>
            <person name="Merzendorfer H."/>
            <person name="Michalopoulos I."/>
            <person name="Morton D.B."/>
            <person name="Muthukrishnan S."/>
            <person name="Oakeshott J.G."/>
            <person name="Palmer W."/>
            <person name="Park Y."/>
            <person name="Passarelli A.L."/>
            <person name="Rozas J."/>
            <person name="Schwartz L.M."/>
            <person name="Smith W."/>
            <person name="Southgate A."/>
            <person name="Vilcinskas A."/>
            <person name="Vogt R."/>
            <person name="Wang P."/>
            <person name="Werren J."/>
            <person name="Yu X.Q."/>
            <person name="Zhou J.J."/>
            <person name="Brown S.J."/>
            <person name="Scherer S.E."/>
            <person name="Richards S."/>
            <person name="Blissard G.W."/>
        </authorList>
    </citation>
    <scope>NUCLEOTIDE SEQUENCE</scope>
</reference>
<evidence type="ECO:0000313" key="4">
    <source>
        <dbReference type="Proteomes" id="UP000791440"/>
    </source>
</evidence>
<comment type="caution">
    <text evidence="3">The sequence shown here is derived from an EMBL/GenBank/DDBJ whole genome shotgun (WGS) entry which is preliminary data.</text>
</comment>
<reference evidence="3" key="2">
    <citation type="submission" date="2020-12" db="EMBL/GenBank/DDBJ databases">
        <authorList>
            <person name="Kanost M."/>
        </authorList>
    </citation>
    <scope>NUCLEOTIDE SEQUENCE</scope>
</reference>
<evidence type="ECO:0000313" key="3">
    <source>
        <dbReference type="EMBL" id="KAG6442532.1"/>
    </source>
</evidence>
<name>A0A921YPW3_MANSE</name>
<dbReference type="Proteomes" id="UP000791440">
    <property type="component" value="Unassembled WGS sequence"/>
</dbReference>
<dbReference type="AlphaFoldDB" id="A0A921YPW3"/>
<protein>
    <submittedName>
        <fullName evidence="3">Uncharacterized protein</fullName>
    </submittedName>
</protein>
<keyword evidence="2" id="KW-1133">Transmembrane helix</keyword>
<evidence type="ECO:0000256" key="2">
    <source>
        <dbReference type="SAM" id="Phobius"/>
    </source>
</evidence>